<dbReference type="Proteomes" id="UP000829398">
    <property type="component" value="Chromosome 6"/>
</dbReference>
<gene>
    <name evidence="1" type="ORF">KPL71_017966</name>
</gene>
<name>A0ACB8JUM5_CITSI</name>
<reference evidence="2" key="1">
    <citation type="journal article" date="2023" name="Hortic. Res.">
        <title>A chromosome-level phased genome enabling allele-level studies in sweet orange: a case study on citrus Huanglongbing tolerance.</title>
        <authorList>
            <person name="Wu B."/>
            <person name="Yu Q."/>
            <person name="Deng Z."/>
            <person name="Duan Y."/>
            <person name="Luo F."/>
            <person name="Gmitter F. Jr."/>
        </authorList>
    </citation>
    <scope>NUCLEOTIDE SEQUENCE [LARGE SCALE GENOMIC DNA]</scope>
    <source>
        <strain evidence="2">cv. Valencia</strain>
    </source>
</reference>
<proteinExistence type="predicted"/>
<keyword evidence="2" id="KW-1185">Reference proteome</keyword>
<evidence type="ECO:0000313" key="1">
    <source>
        <dbReference type="EMBL" id="KAH9736080.1"/>
    </source>
</evidence>
<protein>
    <submittedName>
        <fullName evidence="1">Uncharacterized protein</fullName>
    </submittedName>
</protein>
<accession>A0ACB8JUM5</accession>
<evidence type="ECO:0000313" key="2">
    <source>
        <dbReference type="Proteomes" id="UP000829398"/>
    </source>
</evidence>
<comment type="caution">
    <text evidence="1">The sequence shown here is derived from an EMBL/GenBank/DDBJ whole genome shotgun (WGS) entry which is preliminary data.</text>
</comment>
<sequence length="678" mass="76171">MNGDVDMASAYNDDGIGIHIENHSGSGRSGDFMDVDLLEEEPCIKCNRRGENLLVCSQSGCPISVHENCLSCGVKFDDVGNFYCPYCWYKRELTRTKELWKKAMETKKQLACFIDSKSFSGDKKKENCRTDKGNELNMSSLHQERNYSYGGCEDRRDDVQVENLSEEVEGELENDGDNTKTADSCDKFKRALENQSNPLAVHSHTGDKINHSREKTPGIESLVNYTSKERPNEENVCETHELELLEDRKGIPLEDLGCDDDSGREDNVCETHELELLEDGEGIPLEDLGCNDDSGHEENVCETHELELLEDGEGIPLEDLGCVDGSGHEKIAEDQLQEEPYTACCVGEEFVVDILLNLWKGDIPDTEKLKEERREEEENVDPTTLRTEMFDSDIEPTSMRLRCVAGSSKKAQSRGIDSPRKLRSSKGANPKKTKSQNVDSSKKLSPPKGANSEKIAQARNEKSTASKKSTQVSGGKFTNFTFASEKRRRLHWTAEEEEMLKEGVEKFSTKVNKNLPWKKVLEFGCDVFDPTRTPSDLKDKWRNIMSRESSAISRNRMLKCHGNACVCALILACKILSMSSWPLLIEARIPNLGQFKWLSSSSHRGLNYSLDVVTLALFTGRWRTPMAGDGDKTLVLWVEHALSNEKLCGCWCGGDLAVRWLLGRLKAWRDDQSTSVVS</sequence>
<dbReference type="EMBL" id="CM039175">
    <property type="protein sequence ID" value="KAH9736080.1"/>
    <property type="molecule type" value="Genomic_DNA"/>
</dbReference>
<organism evidence="1 2">
    <name type="scientific">Citrus sinensis</name>
    <name type="common">Sweet orange</name>
    <name type="synonym">Citrus aurantium var. sinensis</name>
    <dbReference type="NCBI Taxonomy" id="2711"/>
    <lineage>
        <taxon>Eukaryota</taxon>
        <taxon>Viridiplantae</taxon>
        <taxon>Streptophyta</taxon>
        <taxon>Embryophyta</taxon>
        <taxon>Tracheophyta</taxon>
        <taxon>Spermatophyta</taxon>
        <taxon>Magnoliopsida</taxon>
        <taxon>eudicotyledons</taxon>
        <taxon>Gunneridae</taxon>
        <taxon>Pentapetalae</taxon>
        <taxon>rosids</taxon>
        <taxon>malvids</taxon>
        <taxon>Sapindales</taxon>
        <taxon>Rutaceae</taxon>
        <taxon>Aurantioideae</taxon>
        <taxon>Citrus</taxon>
    </lineage>
</organism>